<comment type="caution">
    <text evidence="1">The sequence shown here is derived from an EMBL/GenBank/DDBJ whole genome shotgun (WGS) entry which is preliminary data.</text>
</comment>
<reference evidence="1 2" key="1">
    <citation type="submission" date="2018-05" db="EMBL/GenBank/DDBJ databases">
        <title>Genomic Encyclopedia of Type Strains, Phase IV (KMG-IV): sequencing the most valuable type-strain genomes for metagenomic binning, comparative biology and taxonomic classification.</title>
        <authorList>
            <person name="Goeker M."/>
        </authorList>
    </citation>
    <scope>NUCLEOTIDE SEQUENCE [LARGE SCALE GENOMIC DNA]</scope>
    <source>
        <strain evidence="1 2">DSM 6462</strain>
    </source>
</reference>
<sequence length="80" mass="8795">MPTDPAKSPVSLPTGHAVADRGIELQLDTRARHVLLSLGQLERSRVQLVNLLNYEARAFEDLGLSDNARIVRRALHQVAG</sequence>
<dbReference type="EMBL" id="QJJK01000016">
    <property type="protein sequence ID" value="PXW52429.1"/>
    <property type="molecule type" value="Genomic_DNA"/>
</dbReference>
<name>A0A2V3TUL0_9HYPH</name>
<proteinExistence type="predicted"/>
<keyword evidence="2" id="KW-1185">Reference proteome</keyword>
<organism evidence="1 2">
    <name type="scientific">Chelatococcus asaccharovorans</name>
    <dbReference type="NCBI Taxonomy" id="28210"/>
    <lineage>
        <taxon>Bacteria</taxon>
        <taxon>Pseudomonadati</taxon>
        <taxon>Pseudomonadota</taxon>
        <taxon>Alphaproteobacteria</taxon>
        <taxon>Hyphomicrobiales</taxon>
        <taxon>Chelatococcaceae</taxon>
        <taxon>Chelatococcus</taxon>
    </lineage>
</organism>
<gene>
    <name evidence="1" type="ORF">C7450_1162</name>
</gene>
<dbReference type="Proteomes" id="UP000248021">
    <property type="component" value="Unassembled WGS sequence"/>
</dbReference>
<dbReference type="AlphaFoldDB" id="A0A2V3TUL0"/>
<evidence type="ECO:0000313" key="1">
    <source>
        <dbReference type="EMBL" id="PXW52429.1"/>
    </source>
</evidence>
<protein>
    <submittedName>
        <fullName evidence="1">Uncharacterized protein</fullName>
    </submittedName>
</protein>
<dbReference type="RefSeq" id="WP_170147494.1">
    <property type="nucleotide sequence ID" value="NZ_JAHBRY010000001.1"/>
</dbReference>
<accession>A0A2V3TUL0</accession>
<evidence type="ECO:0000313" key="2">
    <source>
        <dbReference type="Proteomes" id="UP000248021"/>
    </source>
</evidence>